<name>A0A3Q3GZ09_KRYMA</name>
<sequence length="114" mass="13206">YLDFSASLLMVWCKLKSSCLSALMGTNTMLKMVLTHYLHSPPPFDGLDYFLSQEPTKEQDLRDLIHKLSKSENAILYQDFRDTAKQEKNRRGAESGLTTRKACRIFFWKTYATC</sequence>
<reference evidence="1" key="2">
    <citation type="submission" date="2025-09" db="UniProtKB">
        <authorList>
            <consortium name="Ensembl"/>
        </authorList>
    </citation>
    <scope>IDENTIFICATION</scope>
</reference>
<dbReference type="GeneTree" id="ENSGT01010000228096"/>
<reference evidence="1" key="1">
    <citation type="submission" date="2025-08" db="UniProtKB">
        <authorList>
            <consortium name="Ensembl"/>
        </authorList>
    </citation>
    <scope>IDENTIFICATION</scope>
</reference>
<dbReference type="Ensembl" id="ENSKMAT00000028659.1">
    <property type="protein sequence ID" value="ENSKMAP00000028302.1"/>
    <property type="gene ID" value="ENSKMAG00000020977.1"/>
</dbReference>
<dbReference type="Proteomes" id="UP000264800">
    <property type="component" value="Unplaced"/>
</dbReference>
<proteinExistence type="predicted"/>
<accession>A0A3Q3GZ09</accession>
<keyword evidence="2" id="KW-1185">Reference proteome</keyword>
<dbReference type="AlphaFoldDB" id="A0A3Q3GZ09"/>
<protein>
    <recommendedName>
        <fullName evidence="3">Somatostatin/Cortistatin C-terminal domain-containing protein</fullName>
    </recommendedName>
</protein>
<organism evidence="1 2">
    <name type="scientific">Kryptolebias marmoratus</name>
    <name type="common">Mangrove killifish</name>
    <name type="synonym">Rivulus marmoratus</name>
    <dbReference type="NCBI Taxonomy" id="37003"/>
    <lineage>
        <taxon>Eukaryota</taxon>
        <taxon>Metazoa</taxon>
        <taxon>Chordata</taxon>
        <taxon>Craniata</taxon>
        <taxon>Vertebrata</taxon>
        <taxon>Euteleostomi</taxon>
        <taxon>Actinopterygii</taxon>
        <taxon>Neopterygii</taxon>
        <taxon>Teleostei</taxon>
        <taxon>Neoteleostei</taxon>
        <taxon>Acanthomorphata</taxon>
        <taxon>Ovalentaria</taxon>
        <taxon>Atherinomorphae</taxon>
        <taxon>Cyprinodontiformes</taxon>
        <taxon>Rivulidae</taxon>
        <taxon>Kryptolebias</taxon>
    </lineage>
</organism>
<evidence type="ECO:0008006" key="3">
    <source>
        <dbReference type="Google" id="ProtNLM"/>
    </source>
</evidence>
<evidence type="ECO:0000313" key="2">
    <source>
        <dbReference type="Proteomes" id="UP000264800"/>
    </source>
</evidence>
<evidence type="ECO:0000313" key="1">
    <source>
        <dbReference type="Ensembl" id="ENSKMAP00000028302.1"/>
    </source>
</evidence>